<dbReference type="EMBL" id="JAHFZB010000002">
    <property type="protein sequence ID" value="KAK6493122.1"/>
    <property type="molecule type" value="Genomic_DNA"/>
</dbReference>
<organism evidence="4 5">
    <name type="scientific">Huso huso</name>
    <name type="common">Beluga</name>
    <name type="synonym">Acipenser huso</name>
    <dbReference type="NCBI Taxonomy" id="61971"/>
    <lineage>
        <taxon>Eukaryota</taxon>
        <taxon>Metazoa</taxon>
        <taxon>Chordata</taxon>
        <taxon>Craniata</taxon>
        <taxon>Vertebrata</taxon>
        <taxon>Euteleostomi</taxon>
        <taxon>Actinopterygii</taxon>
        <taxon>Chondrostei</taxon>
        <taxon>Acipenseriformes</taxon>
        <taxon>Acipenseridae</taxon>
        <taxon>Huso</taxon>
    </lineage>
</organism>
<proteinExistence type="inferred from homology"/>
<feature type="compositionally biased region" description="Low complexity" evidence="3">
    <location>
        <begin position="203"/>
        <end position="224"/>
    </location>
</feature>
<feature type="compositionally biased region" description="Basic and acidic residues" evidence="3">
    <location>
        <begin position="91"/>
        <end position="122"/>
    </location>
</feature>
<reference evidence="4 5" key="1">
    <citation type="submission" date="2021-05" db="EMBL/GenBank/DDBJ databases">
        <authorList>
            <person name="Zahm M."/>
            <person name="Klopp C."/>
            <person name="Cabau C."/>
            <person name="Kuhl H."/>
            <person name="Suciu R."/>
            <person name="Ciorpac M."/>
            <person name="Holostenco D."/>
            <person name="Gessner J."/>
            <person name="Wuertz S."/>
            <person name="Hohne C."/>
            <person name="Stock M."/>
            <person name="Gislard M."/>
            <person name="Lluch J."/>
            <person name="Milhes M."/>
            <person name="Lampietro C."/>
            <person name="Lopez Roques C."/>
            <person name="Donnadieu C."/>
            <person name="Du K."/>
            <person name="Schartl M."/>
            <person name="Guiguen Y."/>
        </authorList>
    </citation>
    <scope>NUCLEOTIDE SEQUENCE [LARGE SCALE GENOMIC DNA]</scope>
    <source>
        <strain evidence="4">Hh-F2</strain>
        <tissue evidence="4">Blood</tissue>
    </source>
</reference>
<feature type="region of interest" description="Disordered" evidence="3">
    <location>
        <begin position="494"/>
        <end position="536"/>
    </location>
</feature>
<dbReference type="Proteomes" id="UP001369086">
    <property type="component" value="Unassembled WGS sequence"/>
</dbReference>
<dbReference type="InterPro" id="IPR038791">
    <property type="entry name" value="Cfap97/Hemingway"/>
</dbReference>
<feature type="region of interest" description="Disordered" evidence="3">
    <location>
        <begin position="30"/>
        <end position="247"/>
    </location>
</feature>
<dbReference type="Pfam" id="PF13879">
    <property type="entry name" value="Hmw_CFAP97"/>
    <property type="match status" value="1"/>
</dbReference>
<feature type="compositionally biased region" description="Polar residues" evidence="3">
    <location>
        <begin position="498"/>
        <end position="507"/>
    </location>
</feature>
<feature type="region of interest" description="Disordered" evidence="3">
    <location>
        <begin position="414"/>
        <end position="449"/>
    </location>
</feature>
<evidence type="ECO:0000256" key="1">
    <source>
        <dbReference type="ARBA" id="ARBA00008315"/>
    </source>
</evidence>
<evidence type="ECO:0000313" key="5">
    <source>
        <dbReference type="Proteomes" id="UP001369086"/>
    </source>
</evidence>
<protein>
    <recommendedName>
        <fullName evidence="2">Cilia- and flagella-associated protein 97</fullName>
    </recommendedName>
</protein>
<feature type="compositionally biased region" description="Basic and acidic residues" evidence="3">
    <location>
        <begin position="63"/>
        <end position="82"/>
    </location>
</feature>
<accession>A0ABR1A7R3</accession>
<gene>
    <name evidence="4" type="ORF">HHUSO_G2618</name>
</gene>
<dbReference type="PANTHER" id="PTHR23035">
    <property type="entry name" value="CILIA- AND FLAGELLA-ASSOCIATED PROTEIN 97-RELATED"/>
    <property type="match status" value="1"/>
</dbReference>
<feature type="compositionally biased region" description="Low complexity" evidence="3">
    <location>
        <begin position="124"/>
        <end position="137"/>
    </location>
</feature>
<feature type="compositionally biased region" description="Low complexity" evidence="3">
    <location>
        <begin position="521"/>
        <end position="536"/>
    </location>
</feature>
<keyword evidence="5" id="KW-1185">Reference proteome</keyword>
<feature type="compositionally biased region" description="Basic and acidic residues" evidence="3">
    <location>
        <begin position="43"/>
        <end position="56"/>
    </location>
</feature>
<dbReference type="InterPro" id="IPR029488">
    <property type="entry name" value="Hmw/CFAP97"/>
</dbReference>
<sequence>MGQNIKSAGPLVIWKTNTSGDVVTVNTGTVRKKSAKQSSIMDSPKDLEGEVDHSFFDSDDGEEQGKDLKEANNSKPQKHNELKQTSTNEKGTSKLGRDGNREEIREGQEERESCSGSVKEECNLSASSFSLSSLARSEASRGNLEGASGSQIKIPEKIRSCSSAEEREDGYNRSEEDSEEEPDQEHSRCKPAHHNSSKKVSSKNRNYSPASSSESESSSSESESYTSPRKKSAGLPLSSPRHRSKLYLMSRKDKARLLEESEDTVTDVTLLSTPDVSPVQSFDLAMAKEDLKKQQIKKQRNVGLGLYGNSGDYYSDEGEKRFLKTQKERCNMSGNNLASSVSLESGVGSRHDQKLLSDAMDLNQLLKAFMHLESKKQKNVGIDYPERKSRKNFSFSNEDVRRIDQENQRLLRELSRQARPPSKSPKPKKPANPPARLYHSALNRQREQQRIERENMAFLKRLESAKPTLGMKCSEQLSDYQRQMRYMGSVPLGRMSSAGGSTRSASVASHCRERPSISTTAVSRPSRAAEARAAWS</sequence>
<evidence type="ECO:0000256" key="3">
    <source>
        <dbReference type="SAM" id="MobiDB-lite"/>
    </source>
</evidence>
<evidence type="ECO:0000256" key="2">
    <source>
        <dbReference type="ARBA" id="ARBA00021424"/>
    </source>
</evidence>
<comment type="caution">
    <text evidence="4">The sequence shown here is derived from an EMBL/GenBank/DDBJ whole genome shotgun (WGS) entry which is preliminary data.</text>
</comment>
<name>A0ABR1A7R3_HUSHU</name>
<comment type="similarity">
    <text evidence="1">Belongs to the CFAP97 family.</text>
</comment>
<dbReference type="PANTHER" id="PTHR23035:SF1">
    <property type="entry name" value="CILIA- AND FLAGELLA-ASSOCIATED PROTEIN 97"/>
    <property type="match status" value="1"/>
</dbReference>
<evidence type="ECO:0000313" key="4">
    <source>
        <dbReference type="EMBL" id="KAK6493122.1"/>
    </source>
</evidence>
<feature type="compositionally biased region" description="Basic residues" evidence="3">
    <location>
        <begin position="189"/>
        <end position="202"/>
    </location>
</feature>